<dbReference type="InterPro" id="IPR011009">
    <property type="entry name" value="Kinase-like_dom_sf"/>
</dbReference>
<keyword evidence="6" id="KW-0812">Transmembrane</keyword>
<dbReference type="PROSITE" id="PS00108">
    <property type="entry name" value="PROTEIN_KINASE_ST"/>
    <property type="match status" value="1"/>
</dbReference>
<name>A0A9D2NV64_9FIRM</name>
<evidence type="ECO:0000256" key="5">
    <source>
        <dbReference type="ARBA" id="ARBA00022840"/>
    </source>
</evidence>
<evidence type="ECO:0000313" key="8">
    <source>
        <dbReference type="EMBL" id="HJC37353.1"/>
    </source>
</evidence>
<feature type="transmembrane region" description="Helical" evidence="6">
    <location>
        <begin position="238"/>
        <end position="255"/>
    </location>
</feature>
<dbReference type="InterPro" id="IPR008271">
    <property type="entry name" value="Ser/Thr_kinase_AS"/>
</dbReference>
<dbReference type="Gene3D" id="1.10.510.10">
    <property type="entry name" value="Transferase(Phosphotransferase) domain 1"/>
    <property type="match status" value="1"/>
</dbReference>
<proteinExistence type="predicted"/>
<keyword evidence="8" id="KW-0723">Serine/threonine-protein kinase</keyword>
<dbReference type="SMART" id="SM00220">
    <property type="entry name" value="S_TKc"/>
    <property type="match status" value="1"/>
</dbReference>
<evidence type="ECO:0000313" key="9">
    <source>
        <dbReference type="Proteomes" id="UP000823896"/>
    </source>
</evidence>
<gene>
    <name evidence="8" type="ORF">H9702_09540</name>
</gene>
<keyword evidence="4 8" id="KW-0418">Kinase</keyword>
<evidence type="ECO:0000256" key="4">
    <source>
        <dbReference type="ARBA" id="ARBA00022777"/>
    </source>
</evidence>
<keyword evidence="3" id="KW-0547">Nucleotide-binding</keyword>
<dbReference type="PROSITE" id="PS50011">
    <property type="entry name" value="PROTEIN_KINASE_DOM"/>
    <property type="match status" value="1"/>
</dbReference>
<organism evidence="8 9">
    <name type="scientific">Candidatus Merdibacter merdavium</name>
    <dbReference type="NCBI Taxonomy" id="2838692"/>
    <lineage>
        <taxon>Bacteria</taxon>
        <taxon>Bacillati</taxon>
        <taxon>Bacillota</taxon>
        <taxon>Erysipelotrichia</taxon>
        <taxon>Erysipelotrichales</taxon>
        <taxon>Erysipelotrichaceae</taxon>
        <taxon>Merdibacter</taxon>
    </lineage>
</organism>
<dbReference type="AlphaFoldDB" id="A0A9D2NV64"/>
<dbReference type="EMBL" id="DWWM01000057">
    <property type="protein sequence ID" value="HJC37353.1"/>
    <property type="molecule type" value="Genomic_DNA"/>
</dbReference>
<evidence type="ECO:0000259" key="7">
    <source>
        <dbReference type="PROSITE" id="PS50011"/>
    </source>
</evidence>
<dbReference type="Proteomes" id="UP000823896">
    <property type="component" value="Unassembled WGS sequence"/>
</dbReference>
<dbReference type="GO" id="GO:0004674">
    <property type="term" value="F:protein serine/threonine kinase activity"/>
    <property type="evidence" value="ECO:0007669"/>
    <property type="project" value="UniProtKB-KW"/>
</dbReference>
<dbReference type="InterPro" id="IPR050660">
    <property type="entry name" value="NEK_Ser/Thr_kinase"/>
</dbReference>
<sequence>MRQDELEVIYALKEDEHKQIMLAWNPIVRRVFVIKRFAALARPQVYRQLSQCEEKGIVRIYAVEQEQEGFSVVEEYLDGELLSVWMKRPHAQPQIHEAFMQLLRIASALHRMSPPIIHRDLKPENFMCTARGIVLFDFDVSRPYARRQGASTVVGTLGYAAPEQLGFEHSDPRSDIYSLGVILNVLCCGHLPSIKQSHMYREVIRKCTRLDPQDRYQSVEELMDAFAPQQFTISRQKGIVLLAYALVSAILSFQAQPEQPAMMHEVILMRIALWLALLIPMALWALKDVILLRPPFSRFAFLQRKGQGKALILLGSVLIFAELFFFALLSVMLGALLA</sequence>
<keyword evidence="6" id="KW-0472">Membrane</keyword>
<evidence type="ECO:0000256" key="1">
    <source>
        <dbReference type="ARBA" id="ARBA00012513"/>
    </source>
</evidence>
<reference evidence="8" key="1">
    <citation type="journal article" date="2021" name="PeerJ">
        <title>Extensive microbial diversity within the chicken gut microbiome revealed by metagenomics and culture.</title>
        <authorList>
            <person name="Gilroy R."/>
            <person name="Ravi A."/>
            <person name="Getino M."/>
            <person name="Pursley I."/>
            <person name="Horton D.L."/>
            <person name="Alikhan N.F."/>
            <person name="Baker D."/>
            <person name="Gharbi K."/>
            <person name="Hall N."/>
            <person name="Watson M."/>
            <person name="Adriaenssens E.M."/>
            <person name="Foster-Nyarko E."/>
            <person name="Jarju S."/>
            <person name="Secka A."/>
            <person name="Antonio M."/>
            <person name="Oren A."/>
            <person name="Chaudhuri R.R."/>
            <person name="La Ragione R."/>
            <person name="Hildebrand F."/>
            <person name="Pallen M.J."/>
        </authorList>
    </citation>
    <scope>NUCLEOTIDE SEQUENCE</scope>
    <source>
        <strain evidence="8">CHK187-11901</strain>
    </source>
</reference>
<dbReference type="CDD" id="cd14014">
    <property type="entry name" value="STKc_PknB_like"/>
    <property type="match status" value="1"/>
</dbReference>
<feature type="transmembrane region" description="Helical" evidence="6">
    <location>
        <begin position="267"/>
        <end position="290"/>
    </location>
</feature>
<dbReference type="GO" id="GO:0005524">
    <property type="term" value="F:ATP binding"/>
    <property type="evidence" value="ECO:0007669"/>
    <property type="project" value="UniProtKB-KW"/>
</dbReference>
<evidence type="ECO:0000256" key="2">
    <source>
        <dbReference type="ARBA" id="ARBA00022679"/>
    </source>
</evidence>
<evidence type="ECO:0000256" key="3">
    <source>
        <dbReference type="ARBA" id="ARBA00022741"/>
    </source>
</evidence>
<protein>
    <recommendedName>
        <fullName evidence="1">non-specific serine/threonine protein kinase</fullName>
        <ecNumber evidence="1">2.7.11.1</ecNumber>
    </recommendedName>
</protein>
<comment type="caution">
    <text evidence="8">The sequence shown here is derived from an EMBL/GenBank/DDBJ whole genome shotgun (WGS) entry which is preliminary data.</text>
</comment>
<keyword evidence="2" id="KW-0808">Transferase</keyword>
<accession>A0A9D2NV64</accession>
<dbReference type="EC" id="2.7.11.1" evidence="1"/>
<feature type="domain" description="Protein kinase" evidence="7">
    <location>
        <begin position="1"/>
        <end position="227"/>
    </location>
</feature>
<dbReference type="InterPro" id="IPR000719">
    <property type="entry name" value="Prot_kinase_dom"/>
</dbReference>
<reference evidence="8" key="2">
    <citation type="submission" date="2021-04" db="EMBL/GenBank/DDBJ databases">
        <authorList>
            <person name="Gilroy R."/>
        </authorList>
    </citation>
    <scope>NUCLEOTIDE SEQUENCE</scope>
    <source>
        <strain evidence="8">CHK187-11901</strain>
    </source>
</reference>
<keyword evidence="6" id="KW-1133">Transmembrane helix</keyword>
<dbReference type="PANTHER" id="PTHR43671:SF13">
    <property type="entry name" value="SERINE_THREONINE-PROTEIN KINASE NEK2"/>
    <property type="match status" value="1"/>
</dbReference>
<dbReference type="SUPFAM" id="SSF56112">
    <property type="entry name" value="Protein kinase-like (PK-like)"/>
    <property type="match status" value="1"/>
</dbReference>
<dbReference type="PANTHER" id="PTHR43671">
    <property type="entry name" value="SERINE/THREONINE-PROTEIN KINASE NEK"/>
    <property type="match status" value="1"/>
</dbReference>
<dbReference type="Pfam" id="PF00069">
    <property type="entry name" value="Pkinase"/>
    <property type="match status" value="1"/>
</dbReference>
<keyword evidence="5" id="KW-0067">ATP-binding</keyword>
<feature type="transmembrane region" description="Helical" evidence="6">
    <location>
        <begin position="311"/>
        <end position="337"/>
    </location>
</feature>
<evidence type="ECO:0000256" key="6">
    <source>
        <dbReference type="SAM" id="Phobius"/>
    </source>
</evidence>